<dbReference type="RefSeq" id="WP_380595864.1">
    <property type="nucleotide sequence ID" value="NZ_JBHSDU010000003.1"/>
</dbReference>
<accession>A0ABV8SMT5</accession>
<protein>
    <submittedName>
        <fullName evidence="3">PepSY domain-containing protein</fullName>
    </submittedName>
</protein>
<keyword evidence="4" id="KW-1185">Reference proteome</keyword>
<dbReference type="Proteomes" id="UP001595904">
    <property type="component" value="Unassembled WGS sequence"/>
</dbReference>
<sequence>MKSRHWVPLVLLLSTLSLGMSTGLADKKDNERQLVRDALLRGEVLPLQKILAIANQQVPGDVIKVELEQEKIGLIYEIKILTSTGRVREVKIDARNGKVLNIEDD</sequence>
<evidence type="ECO:0000259" key="2">
    <source>
        <dbReference type="Pfam" id="PF03413"/>
    </source>
</evidence>
<keyword evidence="1" id="KW-0732">Signal</keyword>
<feature type="signal peptide" evidence="1">
    <location>
        <begin position="1"/>
        <end position="25"/>
    </location>
</feature>
<evidence type="ECO:0000256" key="1">
    <source>
        <dbReference type="SAM" id="SignalP"/>
    </source>
</evidence>
<reference evidence="4" key="1">
    <citation type="journal article" date="2019" name="Int. J. Syst. Evol. Microbiol.">
        <title>The Global Catalogue of Microorganisms (GCM) 10K type strain sequencing project: providing services to taxonomists for standard genome sequencing and annotation.</title>
        <authorList>
            <consortium name="The Broad Institute Genomics Platform"/>
            <consortium name="The Broad Institute Genome Sequencing Center for Infectious Disease"/>
            <person name="Wu L."/>
            <person name="Ma J."/>
        </authorList>
    </citation>
    <scope>NUCLEOTIDE SEQUENCE [LARGE SCALE GENOMIC DNA]</scope>
    <source>
        <strain evidence="4">CGMCC 1.10759</strain>
    </source>
</reference>
<name>A0ABV8SMT5_9GAMM</name>
<dbReference type="EMBL" id="JBHSDU010000003">
    <property type="protein sequence ID" value="MFC4308782.1"/>
    <property type="molecule type" value="Genomic_DNA"/>
</dbReference>
<gene>
    <name evidence="3" type="ORF">ACFPN2_06780</name>
</gene>
<dbReference type="Pfam" id="PF03413">
    <property type="entry name" value="PepSY"/>
    <property type="match status" value="1"/>
</dbReference>
<evidence type="ECO:0000313" key="3">
    <source>
        <dbReference type="EMBL" id="MFC4308782.1"/>
    </source>
</evidence>
<evidence type="ECO:0000313" key="4">
    <source>
        <dbReference type="Proteomes" id="UP001595904"/>
    </source>
</evidence>
<proteinExistence type="predicted"/>
<feature type="domain" description="PepSY" evidence="2">
    <location>
        <begin position="45"/>
        <end position="103"/>
    </location>
</feature>
<dbReference type="InterPro" id="IPR025711">
    <property type="entry name" value="PepSY"/>
</dbReference>
<dbReference type="Gene3D" id="3.10.450.40">
    <property type="match status" value="1"/>
</dbReference>
<comment type="caution">
    <text evidence="3">The sequence shown here is derived from an EMBL/GenBank/DDBJ whole genome shotgun (WGS) entry which is preliminary data.</text>
</comment>
<feature type="chain" id="PRO_5047460530" evidence="1">
    <location>
        <begin position="26"/>
        <end position="105"/>
    </location>
</feature>
<organism evidence="3 4">
    <name type="scientific">Steroidobacter flavus</name>
    <dbReference type="NCBI Taxonomy" id="1842136"/>
    <lineage>
        <taxon>Bacteria</taxon>
        <taxon>Pseudomonadati</taxon>
        <taxon>Pseudomonadota</taxon>
        <taxon>Gammaproteobacteria</taxon>
        <taxon>Steroidobacterales</taxon>
        <taxon>Steroidobacteraceae</taxon>
        <taxon>Steroidobacter</taxon>
    </lineage>
</organism>